<dbReference type="Proteomes" id="UP000230750">
    <property type="component" value="Unassembled WGS sequence"/>
</dbReference>
<evidence type="ECO:0000256" key="7">
    <source>
        <dbReference type="ARBA" id="ARBA00023163"/>
    </source>
</evidence>
<keyword evidence="12" id="KW-1185">Reference proteome</keyword>
<evidence type="ECO:0000256" key="6">
    <source>
        <dbReference type="ARBA" id="ARBA00023125"/>
    </source>
</evidence>
<keyword evidence="6" id="KW-0238">DNA-binding</keyword>
<evidence type="ECO:0000256" key="3">
    <source>
        <dbReference type="ARBA" id="ARBA00022454"/>
    </source>
</evidence>
<keyword evidence="5" id="KW-0805">Transcription regulation</keyword>
<dbReference type="Pfam" id="PF16564">
    <property type="entry name" value="MBDa"/>
    <property type="match status" value="1"/>
</dbReference>
<sequence>MDVLEKRKIQDCLGLPTGWKREEVIRKSGLSAGKTDIYYFSPCGRKFRSKPQLARFLGDSFDLSAFDFRSGKQLSVGARKSKRLKNIQYDYSRGLKQDASLVLPIRQTASIFKQPVTLKTNHAQNRIKADPKQDAKDVPKQLFWEKRLSNLTASDSVERVLKAFDIPDNLLATGPGLTDENILQSISSSLHLSNHPITGQTSSKVSHLFPSKRRGTMK</sequence>
<dbReference type="GO" id="GO:0000122">
    <property type="term" value="P:negative regulation of transcription by RNA polymerase II"/>
    <property type="evidence" value="ECO:0007669"/>
    <property type="project" value="TreeGrafter"/>
</dbReference>
<dbReference type="AlphaFoldDB" id="A0A2G8JV63"/>
<comment type="caution">
    <text evidence="11">The sequence shown here is derived from an EMBL/GenBank/DDBJ whole genome shotgun (WGS) entry which is preliminary data.</text>
</comment>
<comment type="subcellular location">
    <subcellularLocation>
        <location evidence="2">Chromosome</location>
    </subcellularLocation>
    <subcellularLocation>
        <location evidence="1">Nucleus</location>
    </subcellularLocation>
</comment>
<dbReference type="Pfam" id="PF01429">
    <property type="entry name" value="MBD"/>
    <property type="match status" value="1"/>
</dbReference>
<dbReference type="InterPro" id="IPR001739">
    <property type="entry name" value="Methyl_CpG_DNA-bd"/>
</dbReference>
<dbReference type="SMART" id="SM00391">
    <property type="entry name" value="MBD"/>
    <property type="match status" value="1"/>
</dbReference>
<evidence type="ECO:0000259" key="10">
    <source>
        <dbReference type="PROSITE" id="PS50982"/>
    </source>
</evidence>
<evidence type="ECO:0000313" key="12">
    <source>
        <dbReference type="Proteomes" id="UP000230750"/>
    </source>
</evidence>
<dbReference type="Pfam" id="PF14048">
    <property type="entry name" value="MBD_C"/>
    <property type="match status" value="1"/>
</dbReference>
<reference evidence="11 12" key="1">
    <citation type="journal article" date="2017" name="PLoS Biol.">
        <title>The sea cucumber genome provides insights into morphological evolution and visceral regeneration.</title>
        <authorList>
            <person name="Zhang X."/>
            <person name="Sun L."/>
            <person name="Yuan J."/>
            <person name="Sun Y."/>
            <person name="Gao Y."/>
            <person name="Zhang L."/>
            <person name="Li S."/>
            <person name="Dai H."/>
            <person name="Hamel J.F."/>
            <person name="Liu C."/>
            <person name="Yu Y."/>
            <person name="Liu S."/>
            <person name="Lin W."/>
            <person name="Guo K."/>
            <person name="Jin S."/>
            <person name="Xu P."/>
            <person name="Storey K.B."/>
            <person name="Huan P."/>
            <person name="Zhang T."/>
            <person name="Zhou Y."/>
            <person name="Zhang J."/>
            <person name="Lin C."/>
            <person name="Li X."/>
            <person name="Xing L."/>
            <person name="Huo D."/>
            <person name="Sun M."/>
            <person name="Wang L."/>
            <person name="Mercier A."/>
            <person name="Li F."/>
            <person name="Yang H."/>
            <person name="Xiang J."/>
        </authorList>
    </citation>
    <scope>NUCLEOTIDE SEQUENCE [LARGE SCALE GENOMIC DNA]</scope>
    <source>
        <strain evidence="11">Shaxun</strain>
        <tissue evidence="11">Muscle</tissue>
    </source>
</reference>
<keyword evidence="4" id="KW-0597">Phosphoprotein</keyword>
<dbReference type="PROSITE" id="PS50982">
    <property type="entry name" value="MBD"/>
    <property type="match status" value="1"/>
</dbReference>
<keyword evidence="7" id="KW-0804">Transcription</keyword>
<dbReference type="EMBL" id="MRZV01001217">
    <property type="protein sequence ID" value="PIK39642.1"/>
    <property type="molecule type" value="Genomic_DNA"/>
</dbReference>
<gene>
    <name evidence="11" type="ORF">BSL78_23519</name>
</gene>
<dbReference type="OrthoDB" id="10072024at2759"/>
<dbReference type="FunFam" id="3.30.890.10:FF:000003">
    <property type="entry name" value="methyl-CpG-binding domain protein 2"/>
    <property type="match status" value="1"/>
</dbReference>
<accession>A0A2G8JV63</accession>
<protein>
    <submittedName>
        <fullName evidence="11">Methyl-CpG-binding domain protein 2/3</fullName>
    </submittedName>
</protein>
<evidence type="ECO:0000313" key="11">
    <source>
        <dbReference type="EMBL" id="PIK39642.1"/>
    </source>
</evidence>
<dbReference type="GO" id="GO:0006346">
    <property type="term" value="P:DNA methylation-dependent constitutive heterochromatin formation"/>
    <property type="evidence" value="ECO:0007669"/>
    <property type="project" value="TreeGrafter"/>
</dbReference>
<feature type="region of interest" description="Disordered" evidence="9">
    <location>
        <begin position="194"/>
        <end position="218"/>
    </location>
</feature>
<dbReference type="CDD" id="cd01396">
    <property type="entry name" value="MeCP2_MBD"/>
    <property type="match status" value="1"/>
</dbReference>
<feature type="compositionally biased region" description="Polar residues" evidence="9">
    <location>
        <begin position="196"/>
        <end position="205"/>
    </location>
</feature>
<organism evidence="11 12">
    <name type="scientific">Stichopus japonicus</name>
    <name type="common">Sea cucumber</name>
    <dbReference type="NCBI Taxonomy" id="307972"/>
    <lineage>
        <taxon>Eukaryota</taxon>
        <taxon>Metazoa</taxon>
        <taxon>Echinodermata</taxon>
        <taxon>Eleutherozoa</taxon>
        <taxon>Echinozoa</taxon>
        <taxon>Holothuroidea</taxon>
        <taxon>Aspidochirotacea</taxon>
        <taxon>Aspidochirotida</taxon>
        <taxon>Stichopodidae</taxon>
        <taxon>Apostichopus</taxon>
    </lineage>
</organism>
<keyword evidence="3" id="KW-0158">Chromosome</keyword>
<dbReference type="PANTHER" id="PTHR12396:SF0">
    <property type="entry name" value="METHYL-CPG BINDING DOMAIN PROTEIN-LIKE, ISOFORM C"/>
    <property type="match status" value="1"/>
</dbReference>
<name>A0A2G8JV63_STIJA</name>
<evidence type="ECO:0000256" key="2">
    <source>
        <dbReference type="ARBA" id="ARBA00004286"/>
    </source>
</evidence>
<dbReference type="GO" id="GO:0000118">
    <property type="term" value="C:histone deacetylase complex"/>
    <property type="evidence" value="ECO:0007669"/>
    <property type="project" value="UniProtKB-ARBA"/>
</dbReference>
<dbReference type="InterPro" id="IPR025884">
    <property type="entry name" value="MeCpG-bd_2/3_C_dom"/>
</dbReference>
<dbReference type="InterPro" id="IPR016177">
    <property type="entry name" value="DNA-bd_dom_sf"/>
</dbReference>
<feature type="domain" description="MBD" evidence="10">
    <location>
        <begin position="5"/>
        <end position="73"/>
    </location>
</feature>
<evidence type="ECO:0000256" key="8">
    <source>
        <dbReference type="ARBA" id="ARBA00023242"/>
    </source>
</evidence>
<evidence type="ECO:0000256" key="1">
    <source>
        <dbReference type="ARBA" id="ARBA00004123"/>
    </source>
</evidence>
<evidence type="ECO:0000256" key="5">
    <source>
        <dbReference type="ARBA" id="ARBA00023015"/>
    </source>
</evidence>
<dbReference type="InterPro" id="IPR032343">
    <property type="entry name" value="MBD2/MBD3_p55-bd"/>
</dbReference>
<dbReference type="STRING" id="307972.A0A2G8JV63"/>
<proteinExistence type="predicted"/>
<evidence type="ECO:0000256" key="4">
    <source>
        <dbReference type="ARBA" id="ARBA00022553"/>
    </source>
</evidence>
<dbReference type="PANTHER" id="PTHR12396">
    <property type="entry name" value="METHYL-CPG BINDING PROTEIN, MBD"/>
    <property type="match status" value="1"/>
</dbReference>
<keyword evidence="8" id="KW-0539">Nucleus</keyword>
<dbReference type="GO" id="GO:0000785">
    <property type="term" value="C:chromatin"/>
    <property type="evidence" value="ECO:0007669"/>
    <property type="project" value="UniProtKB-ARBA"/>
</dbReference>
<dbReference type="SUPFAM" id="SSF54171">
    <property type="entry name" value="DNA-binding domain"/>
    <property type="match status" value="1"/>
</dbReference>
<dbReference type="GO" id="GO:0008327">
    <property type="term" value="F:methyl-CpG binding"/>
    <property type="evidence" value="ECO:0007669"/>
    <property type="project" value="TreeGrafter"/>
</dbReference>
<evidence type="ECO:0000256" key="9">
    <source>
        <dbReference type="SAM" id="MobiDB-lite"/>
    </source>
</evidence>
<dbReference type="Gene3D" id="3.30.890.10">
    <property type="entry name" value="Methyl-cpg-binding Protein 2, Chain A"/>
    <property type="match status" value="1"/>
</dbReference>